<organism evidence="1 2">
    <name type="scientific">Hyposidra talaca nucleopolyhedrovirus</name>
    <dbReference type="NCBI Taxonomy" id="1070315"/>
    <lineage>
        <taxon>Viruses</taxon>
        <taxon>Viruses incertae sedis</taxon>
        <taxon>Naldaviricetes</taxon>
        <taxon>Lefavirales</taxon>
        <taxon>Baculoviridae</taxon>
        <taxon>Alphabaculovirus</taxon>
        <taxon>Alphabaculovirus hytalacae</taxon>
    </lineage>
</organism>
<keyword evidence="2" id="KW-1185">Reference proteome</keyword>
<gene>
    <name evidence="1" type="primary">orf51</name>
    <name evidence="1" type="ORF">HytaNPV_gp051</name>
</gene>
<protein>
    <recommendedName>
        <fullName evidence="3">Ac52</fullName>
    </recommendedName>
</protein>
<dbReference type="EMBL" id="MH261376">
    <property type="protein sequence ID" value="AWW14411.1"/>
    <property type="molecule type" value="Genomic_DNA"/>
</dbReference>
<accession>A0A2Z4HI09</accession>
<dbReference type="Proteomes" id="UP000501125">
    <property type="component" value="Chromosome"/>
</dbReference>
<reference evidence="1 2" key="1">
    <citation type="journal article" date="2018" name="Sci. Rep.">
        <title>Comprehensive analysis of single molecule sequencing-derived complete genome and whole transcriptome of Hyposidra talaca nuclear polyhedrosis virus.</title>
        <authorList>
            <person name="Nguyen T.T."/>
            <person name="Suryamohan K."/>
            <person name="Kuriakose B."/>
            <person name="Janakiraman V."/>
            <person name="Reichelt M."/>
            <person name="Chaudhuri S."/>
            <person name="Guillory J."/>
            <person name="Divakaran N."/>
            <person name="Rabins P.E."/>
            <person name="Goel R."/>
            <person name="Deka B."/>
            <person name="Sarkar S."/>
            <person name="Ekka P."/>
            <person name="Tsai Y.C."/>
            <person name="Vargas D."/>
            <person name="Santhosh S."/>
            <person name="Mohan S."/>
            <person name="Chin C.S."/>
            <person name="Korlach J."/>
            <person name="Thomas G."/>
            <person name="Babu A."/>
            <person name="Seshagiri S."/>
        </authorList>
    </citation>
    <scope>NUCLEOTIDE SEQUENCE [LARGE SCALE GENOMIC DNA]</scope>
    <source>
        <strain evidence="1 2">HytaNPVIndia001</strain>
    </source>
</reference>
<dbReference type="Pfam" id="PF11077">
    <property type="entry name" value="DUF2616"/>
    <property type="match status" value="1"/>
</dbReference>
<dbReference type="InterPro" id="IPR020201">
    <property type="entry name" value="AcMNPV_Orf52"/>
</dbReference>
<dbReference type="KEGG" id="vg:65101529"/>
<evidence type="ECO:0008006" key="3">
    <source>
        <dbReference type="Google" id="ProtNLM"/>
    </source>
</evidence>
<proteinExistence type="predicted"/>
<evidence type="ECO:0000313" key="1">
    <source>
        <dbReference type="EMBL" id="AWW14411.1"/>
    </source>
</evidence>
<sequence>MELIRAFVKYSKPYRKSASAELKNKIFDTWKHEIHLNNELANRCCAEKVCDFCLKTSGDDCVFDDDRRVCGRCLFPNYERDQDRELAEYSLISVCFYEECQMRCCDAHSLTVWLERLKLNWRMHQNHYTKLYRNVHPECIQCETVNANNGFTTTDFSVKLFCKNCLFPLFVILKTRM</sequence>
<name>A0A2Z4HI09_9ABAC</name>
<dbReference type="GeneID" id="65101529"/>
<dbReference type="RefSeq" id="YP_010086318.1">
    <property type="nucleotide sequence ID" value="NC_055453.1"/>
</dbReference>
<evidence type="ECO:0000313" key="2">
    <source>
        <dbReference type="Proteomes" id="UP000501125"/>
    </source>
</evidence>